<evidence type="ECO:0000313" key="3">
    <source>
        <dbReference type="EMBL" id="CAB4562563.1"/>
    </source>
</evidence>
<proteinExistence type="predicted"/>
<organism evidence="3">
    <name type="scientific">freshwater metagenome</name>
    <dbReference type="NCBI Taxonomy" id="449393"/>
    <lineage>
        <taxon>unclassified sequences</taxon>
        <taxon>metagenomes</taxon>
        <taxon>ecological metagenomes</taxon>
    </lineage>
</organism>
<dbReference type="GO" id="GO:0008168">
    <property type="term" value="F:methyltransferase activity"/>
    <property type="evidence" value="ECO:0007669"/>
    <property type="project" value="UniProtKB-KW"/>
</dbReference>
<dbReference type="GO" id="GO:0031167">
    <property type="term" value="P:rRNA methylation"/>
    <property type="evidence" value="ECO:0007669"/>
    <property type="project" value="InterPro"/>
</dbReference>
<keyword evidence="2" id="KW-0808">Transferase</keyword>
<dbReference type="PANTHER" id="PTHR43542:SF1">
    <property type="entry name" value="METHYLTRANSFERASE"/>
    <property type="match status" value="1"/>
</dbReference>
<dbReference type="InterPro" id="IPR029063">
    <property type="entry name" value="SAM-dependent_MTases_sf"/>
</dbReference>
<gene>
    <name evidence="3" type="ORF">UFOPK1493_01882</name>
</gene>
<reference evidence="3" key="1">
    <citation type="submission" date="2020-05" db="EMBL/GenBank/DDBJ databases">
        <authorList>
            <person name="Chiriac C."/>
            <person name="Salcher M."/>
            <person name="Ghai R."/>
            <person name="Kavagutti S V."/>
        </authorList>
    </citation>
    <scope>NUCLEOTIDE SEQUENCE</scope>
</reference>
<dbReference type="CDD" id="cd02440">
    <property type="entry name" value="AdoMet_MTases"/>
    <property type="match status" value="1"/>
</dbReference>
<dbReference type="PIRSF" id="PIRSF004553">
    <property type="entry name" value="CHP00095"/>
    <property type="match status" value="1"/>
</dbReference>
<dbReference type="EMBL" id="CAEZSR010000065">
    <property type="protein sequence ID" value="CAB4562563.1"/>
    <property type="molecule type" value="Genomic_DNA"/>
</dbReference>
<dbReference type="InterPro" id="IPR004398">
    <property type="entry name" value="RNA_MeTrfase_RsmD"/>
</dbReference>
<protein>
    <submittedName>
        <fullName evidence="3">Unannotated protein</fullName>
    </submittedName>
</protein>
<keyword evidence="1" id="KW-0489">Methyltransferase</keyword>
<dbReference type="NCBIfam" id="TIGR00095">
    <property type="entry name" value="16S rRNA (guanine(966)-N(2))-methyltransferase RsmD"/>
    <property type="match status" value="1"/>
</dbReference>
<evidence type="ECO:0000256" key="2">
    <source>
        <dbReference type="ARBA" id="ARBA00022679"/>
    </source>
</evidence>
<dbReference type="SUPFAM" id="SSF53335">
    <property type="entry name" value="S-adenosyl-L-methionine-dependent methyltransferases"/>
    <property type="match status" value="1"/>
</dbReference>
<accession>A0A6J6DKG0</accession>
<dbReference type="PANTHER" id="PTHR43542">
    <property type="entry name" value="METHYLTRANSFERASE"/>
    <property type="match status" value="1"/>
</dbReference>
<dbReference type="Pfam" id="PF03602">
    <property type="entry name" value="Cons_hypoth95"/>
    <property type="match status" value="1"/>
</dbReference>
<dbReference type="Gene3D" id="3.40.50.150">
    <property type="entry name" value="Vaccinia Virus protein VP39"/>
    <property type="match status" value="1"/>
</dbReference>
<evidence type="ECO:0000256" key="1">
    <source>
        <dbReference type="ARBA" id="ARBA00022603"/>
    </source>
</evidence>
<name>A0A6J6DKG0_9ZZZZ</name>
<sequence length="184" mass="19556">MAASLARMRVVAGEFGGRKLVAPEGLTTRPTTDKVREAVFNSLGSMGVLDDAVVVDLFAGSGAMGIEALSRGAARCTFVERDRTALQALRTNLSALALGDRATVVASDVLAWLPGLRGADLALVDPPYTFDGWERLLDLLHHPAQVAYVVCEAPREVPAPAGWETVRARQYGRTAVTVLARVEG</sequence>
<dbReference type="AlphaFoldDB" id="A0A6J6DKG0"/>